<feature type="chain" id="PRO_5046832597" description="Outer membrane protein beta-barrel domain-containing protein" evidence="1">
    <location>
        <begin position="23"/>
        <end position="166"/>
    </location>
</feature>
<keyword evidence="3" id="KW-1185">Reference proteome</keyword>
<evidence type="ECO:0000313" key="3">
    <source>
        <dbReference type="Proteomes" id="UP001596317"/>
    </source>
</evidence>
<accession>A0ABW1ZKC6</accession>
<dbReference type="Proteomes" id="UP001596317">
    <property type="component" value="Unassembled WGS sequence"/>
</dbReference>
<keyword evidence="1" id="KW-0732">Signal</keyword>
<dbReference type="EMBL" id="JBHSWB010000001">
    <property type="protein sequence ID" value="MFC6659962.1"/>
    <property type="molecule type" value="Genomic_DNA"/>
</dbReference>
<evidence type="ECO:0000313" key="2">
    <source>
        <dbReference type="EMBL" id="MFC6659962.1"/>
    </source>
</evidence>
<reference evidence="3" key="1">
    <citation type="journal article" date="2019" name="Int. J. Syst. Evol. Microbiol.">
        <title>The Global Catalogue of Microorganisms (GCM) 10K type strain sequencing project: providing services to taxonomists for standard genome sequencing and annotation.</title>
        <authorList>
            <consortium name="The Broad Institute Genomics Platform"/>
            <consortium name="The Broad Institute Genome Sequencing Center for Infectious Disease"/>
            <person name="Wu L."/>
            <person name="Ma J."/>
        </authorList>
    </citation>
    <scope>NUCLEOTIDE SEQUENCE [LARGE SCALE GENOMIC DNA]</scope>
    <source>
        <strain evidence="3">CCUG 63830</strain>
    </source>
</reference>
<sequence>MSFLKISSFVILLAAGSAAAQAGPATSVAQLWAGVGLETILPTAQLGFSLPVGRVGGLTVEPRAQVEVSPVLFFGADLLLAQGNVGWYGGPSVGVTANAGGGWRAGGVLGYRGRTREHLGFYAEGGLRYTVLNDFRVGNGGVPGDTGPHRFTFPSPSVRLGLTYRF</sequence>
<dbReference type="RefSeq" id="WP_224610103.1">
    <property type="nucleotide sequence ID" value="NZ_JAIQXV010000013.1"/>
</dbReference>
<organism evidence="2 3">
    <name type="scientific">Deinococcus multiflagellatus</name>
    <dbReference type="NCBI Taxonomy" id="1656887"/>
    <lineage>
        <taxon>Bacteria</taxon>
        <taxon>Thermotogati</taxon>
        <taxon>Deinococcota</taxon>
        <taxon>Deinococci</taxon>
        <taxon>Deinococcales</taxon>
        <taxon>Deinococcaceae</taxon>
        <taxon>Deinococcus</taxon>
    </lineage>
</organism>
<evidence type="ECO:0008006" key="4">
    <source>
        <dbReference type="Google" id="ProtNLM"/>
    </source>
</evidence>
<comment type="caution">
    <text evidence="2">The sequence shown here is derived from an EMBL/GenBank/DDBJ whole genome shotgun (WGS) entry which is preliminary data.</text>
</comment>
<proteinExistence type="predicted"/>
<protein>
    <recommendedName>
        <fullName evidence="4">Outer membrane protein beta-barrel domain-containing protein</fullName>
    </recommendedName>
</protein>
<evidence type="ECO:0000256" key="1">
    <source>
        <dbReference type="SAM" id="SignalP"/>
    </source>
</evidence>
<gene>
    <name evidence="2" type="ORF">ACFP90_06045</name>
</gene>
<feature type="signal peptide" evidence="1">
    <location>
        <begin position="1"/>
        <end position="22"/>
    </location>
</feature>
<name>A0ABW1ZKC6_9DEIO</name>